<sequence length="276" mass="29953">MTPADLTLPTPGANPLAVLPPRRRTGARVEPWISGVTAVERQKKDDGRAGLRYGEFGQNMDTRRARHAQSYPIRVRVYPVIALRTALIQPRIIRSTPPFERYPNGLGACAIEVREAERGCARSLAAISASARTLLWSRTERALSSLQRLAPLSCSGPTTRTLPFSCRGRTSACGVVQPMGGVALIPPPIAQCSLLLRWALPVPGVDAGFYKRMRSSLNKKTRTARSPPEFVFCRHWPAAGETQPGPPLGKQGWGSNKHLQQGGPQAPGPPLLAHKP</sequence>
<dbReference type="EMBL" id="JAINDJ010000009">
    <property type="protein sequence ID" value="KAG9438884.1"/>
    <property type="molecule type" value="Genomic_DNA"/>
</dbReference>
<evidence type="ECO:0000313" key="3">
    <source>
        <dbReference type="Proteomes" id="UP000825729"/>
    </source>
</evidence>
<keyword evidence="3" id="KW-1185">Reference proteome</keyword>
<evidence type="ECO:0000256" key="1">
    <source>
        <dbReference type="SAM" id="MobiDB-lite"/>
    </source>
</evidence>
<gene>
    <name evidence="2" type="ORF">H6P81_021182</name>
</gene>
<feature type="region of interest" description="Disordered" evidence="1">
    <location>
        <begin position="237"/>
        <end position="276"/>
    </location>
</feature>
<protein>
    <submittedName>
        <fullName evidence="2">Uncharacterized protein</fullName>
    </submittedName>
</protein>
<reference evidence="2 3" key="1">
    <citation type="submission" date="2021-07" db="EMBL/GenBank/DDBJ databases">
        <title>The Aristolochia fimbriata genome: insights into angiosperm evolution, floral development and chemical biosynthesis.</title>
        <authorList>
            <person name="Jiao Y."/>
        </authorList>
    </citation>
    <scope>NUCLEOTIDE SEQUENCE [LARGE SCALE GENOMIC DNA]</scope>
    <source>
        <strain evidence="2">IBCAS-2021</strain>
        <tissue evidence="2">Leaf</tissue>
    </source>
</reference>
<accession>A0AAV7DRL6</accession>
<dbReference type="AlphaFoldDB" id="A0AAV7DRL6"/>
<proteinExistence type="predicted"/>
<dbReference type="Proteomes" id="UP000825729">
    <property type="component" value="Unassembled WGS sequence"/>
</dbReference>
<comment type="caution">
    <text evidence="2">The sequence shown here is derived from an EMBL/GenBank/DDBJ whole genome shotgun (WGS) entry which is preliminary data.</text>
</comment>
<evidence type="ECO:0000313" key="2">
    <source>
        <dbReference type="EMBL" id="KAG9438884.1"/>
    </source>
</evidence>
<name>A0AAV7DRL6_ARIFI</name>
<organism evidence="2 3">
    <name type="scientific">Aristolochia fimbriata</name>
    <name type="common">White veined hardy Dutchman's pipe vine</name>
    <dbReference type="NCBI Taxonomy" id="158543"/>
    <lineage>
        <taxon>Eukaryota</taxon>
        <taxon>Viridiplantae</taxon>
        <taxon>Streptophyta</taxon>
        <taxon>Embryophyta</taxon>
        <taxon>Tracheophyta</taxon>
        <taxon>Spermatophyta</taxon>
        <taxon>Magnoliopsida</taxon>
        <taxon>Magnoliidae</taxon>
        <taxon>Piperales</taxon>
        <taxon>Aristolochiaceae</taxon>
        <taxon>Aristolochia</taxon>
    </lineage>
</organism>